<dbReference type="Gene3D" id="2.40.50.100">
    <property type="match status" value="1"/>
</dbReference>
<reference evidence="13" key="1">
    <citation type="journal article" date="2014" name="Int. J. Syst. Evol. Microbiol.">
        <title>Complete genome sequence of Corynebacterium casei LMG S-19264T (=DSM 44701T), isolated from a smear-ripened cheese.</title>
        <authorList>
            <consortium name="US DOE Joint Genome Institute (JGI-PGF)"/>
            <person name="Walter F."/>
            <person name="Albersmeier A."/>
            <person name="Kalinowski J."/>
            <person name="Ruckert C."/>
        </authorList>
    </citation>
    <scope>NUCLEOTIDE SEQUENCE</scope>
    <source>
        <strain evidence="13">CGMCC 1.15322</strain>
    </source>
</reference>
<evidence type="ECO:0000256" key="9">
    <source>
        <dbReference type="RuleBase" id="RU365093"/>
    </source>
</evidence>
<dbReference type="GO" id="GO:0005886">
    <property type="term" value="C:plasma membrane"/>
    <property type="evidence" value="ECO:0007669"/>
    <property type="project" value="UniProtKB-SubCell"/>
</dbReference>
<dbReference type="Pfam" id="PF26002">
    <property type="entry name" value="Beta-barrel_AprE"/>
    <property type="match status" value="1"/>
</dbReference>
<dbReference type="GO" id="GO:0015031">
    <property type="term" value="P:protein transport"/>
    <property type="evidence" value="ECO:0007669"/>
    <property type="project" value="InterPro"/>
</dbReference>
<dbReference type="EMBL" id="BMIG01000014">
    <property type="protein sequence ID" value="GGB08749.1"/>
    <property type="molecule type" value="Genomic_DNA"/>
</dbReference>
<name>A0A916WL74_9BURK</name>
<dbReference type="Pfam" id="PF25984">
    <property type="entry name" value="BSH_YknX"/>
    <property type="match status" value="1"/>
</dbReference>
<dbReference type="PANTHER" id="PTHR30386">
    <property type="entry name" value="MEMBRANE FUSION SUBUNIT OF EMRAB-TOLC MULTIDRUG EFFLUX PUMP"/>
    <property type="match status" value="1"/>
</dbReference>
<feature type="domain" description="AprE-like beta-barrel" evidence="12">
    <location>
        <begin position="333"/>
        <end position="431"/>
    </location>
</feature>
<dbReference type="AlphaFoldDB" id="A0A916WL74"/>
<gene>
    <name evidence="13" type="primary">hlyD</name>
    <name evidence="13" type="ORF">GCM10011496_32040</name>
</gene>
<evidence type="ECO:0000256" key="10">
    <source>
        <dbReference type="SAM" id="Coils"/>
    </source>
</evidence>
<sequence>MSNLTQALTKRLLPDAAEFSPGLLAIQESPMPKLPRLIFYLVAVLFTILLGWAIFAKIDIVAVAEGKLVPISYTKIVQPAEAGVVSDILVKEGDQVQAGQVLIRLDPTMTGADSRSLASELTLKRLTLRRVDSELAGTPLAIKDGDEPAMITQVQAQANAHRQAFTDALAQEVATRERAQNELRAAQETLTKLKTTLPSYEQSAKAHSKLVAEGFLSPIAGNDKEREAIEKSQDLKAQAATVQGLLSTITAQDKKIAGLSSTFRSQLLIERTEAMGQLAKLEQDTQKMGYKTGLLELKAPQAGIVKDVATTSKGAVVQPGMVLLTLVPKGEQLLAEVQVKNEDVGFVQTGQQVRVKVAAYPFQKYGLIEGRIQTLAPDAQSNTTNNPGQAVPQGYKALVKLDTQFLESLNGDTSQRKGLEAGMQVAAEIHQGRRTIMEYLLSPVQKVSAEAGRER</sequence>
<evidence type="ECO:0000256" key="6">
    <source>
        <dbReference type="ARBA" id="ARBA00022692"/>
    </source>
</evidence>
<dbReference type="Proteomes" id="UP000620596">
    <property type="component" value="Unassembled WGS sequence"/>
</dbReference>
<evidence type="ECO:0000256" key="3">
    <source>
        <dbReference type="ARBA" id="ARBA00022448"/>
    </source>
</evidence>
<dbReference type="Gene3D" id="2.40.30.170">
    <property type="match status" value="1"/>
</dbReference>
<protein>
    <recommendedName>
        <fullName evidence="9">Membrane fusion protein (MFP) family protein</fullName>
    </recommendedName>
</protein>
<proteinExistence type="inferred from homology"/>
<dbReference type="InterPro" id="IPR058982">
    <property type="entry name" value="Beta-barrel_AprE"/>
</dbReference>
<evidence type="ECO:0000313" key="13">
    <source>
        <dbReference type="EMBL" id="GGB08749.1"/>
    </source>
</evidence>
<evidence type="ECO:0000256" key="4">
    <source>
        <dbReference type="ARBA" id="ARBA00022475"/>
    </source>
</evidence>
<comment type="subcellular location">
    <subcellularLocation>
        <location evidence="1 9">Cell inner membrane</location>
        <topology evidence="1 9">Single-pass membrane protein</topology>
    </subcellularLocation>
</comment>
<dbReference type="InterPro" id="IPR010129">
    <property type="entry name" value="T1SS_HlyD"/>
</dbReference>
<evidence type="ECO:0000256" key="5">
    <source>
        <dbReference type="ARBA" id="ARBA00022519"/>
    </source>
</evidence>
<dbReference type="InterPro" id="IPR058639">
    <property type="entry name" value="BSH_YknX-like"/>
</dbReference>
<keyword evidence="4 9" id="KW-1003">Cell membrane</keyword>
<keyword evidence="6 9" id="KW-0812">Transmembrane</keyword>
<keyword evidence="3 9" id="KW-0813">Transport</keyword>
<comment type="similarity">
    <text evidence="2 9">Belongs to the membrane fusion protein (MFP) (TC 8.A.1) family.</text>
</comment>
<keyword evidence="10" id="KW-0175">Coiled coil</keyword>
<dbReference type="PRINTS" id="PR01490">
    <property type="entry name" value="RTXTOXIND"/>
</dbReference>
<evidence type="ECO:0000256" key="2">
    <source>
        <dbReference type="ARBA" id="ARBA00009477"/>
    </source>
</evidence>
<organism evidence="13 14">
    <name type="scientific">Polaromonas eurypsychrophila</name>
    <dbReference type="NCBI Taxonomy" id="1614635"/>
    <lineage>
        <taxon>Bacteria</taxon>
        <taxon>Pseudomonadati</taxon>
        <taxon>Pseudomonadota</taxon>
        <taxon>Betaproteobacteria</taxon>
        <taxon>Burkholderiales</taxon>
        <taxon>Comamonadaceae</taxon>
        <taxon>Polaromonas</taxon>
    </lineage>
</organism>
<comment type="caution">
    <text evidence="13">The sequence shown here is derived from an EMBL/GenBank/DDBJ whole genome shotgun (WGS) entry which is preliminary data.</text>
</comment>
<keyword evidence="14" id="KW-1185">Reference proteome</keyword>
<feature type="coiled-coil region" evidence="10">
    <location>
        <begin position="169"/>
        <end position="196"/>
    </location>
</feature>
<keyword evidence="8 9" id="KW-0472">Membrane</keyword>
<dbReference type="SUPFAM" id="SSF111369">
    <property type="entry name" value="HlyD-like secretion proteins"/>
    <property type="match status" value="1"/>
</dbReference>
<evidence type="ECO:0000313" key="14">
    <source>
        <dbReference type="Proteomes" id="UP000620596"/>
    </source>
</evidence>
<dbReference type="NCBIfam" id="TIGR01843">
    <property type="entry name" value="type_I_hlyD"/>
    <property type="match status" value="1"/>
</dbReference>
<accession>A0A916WL74</accession>
<evidence type="ECO:0000259" key="12">
    <source>
        <dbReference type="Pfam" id="PF26002"/>
    </source>
</evidence>
<feature type="transmembrane region" description="Helical" evidence="9">
    <location>
        <begin position="37"/>
        <end position="55"/>
    </location>
</feature>
<feature type="domain" description="YknX-like barrel-sandwich hybrid" evidence="11">
    <location>
        <begin position="76"/>
        <end position="145"/>
    </location>
</feature>
<dbReference type="InterPro" id="IPR050739">
    <property type="entry name" value="MFP"/>
</dbReference>
<evidence type="ECO:0000259" key="11">
    <source>
        <dbReference type="Pfam" id="PF25984"/>
    </source>
</evidence>
<dbReference type="RefSeq" id="WP_188709522.1">
    <property type="nucleotide sequence ID" value="NZ_BMIG01000014.1"/>
</dbReference>
<evidence type="ECO:0000256" key="1">
    <source>
        <dbReference type="ARBA" id="ARBA00004377"/>
    </source>
</evidence>
<keyword evidence="7 9" id="KW-1133">Transmembrane helix</keyword>
<evidence type="ECO:0000256" key="7">
    <source>
        <dbReference type="ARBA" id="ARBA00022989"/>
    </source>
</evidence>
<reference evidence="13" key="2">
    <citation type="submission" date="2020-09" db="EMBL/GenBank/DDBJ databases">
        <authorList>
            <person name="Sun Q."/>
            <person name="Zhou Y."/>
        </authorList>
    </citation>
    <scope>NUCLEOTIDE SEQUENCE</scope>
    <source>
        <strain evidence="13">CGMCC 1.15322</strain>
    </source>
</reference>
<evidence type="ECO:0000256" key="8">
    <source>
        <dbReference type="ARBA" id="ARBA00023136"/>
    </source>
</evidence>
<keyword evidence="5 9" id="KW-0997">Cell inner membrane</keyword>
<dbReference type="PANTHER" id="PTHR30386:SF27">
    <property type="entry name" value="MEMBRANE FUSION PROTEIN (MFP) FAMILY PROTEIN"/>
    <property type="match status" value="1"/>
</dbReference>